<organism evidence="2 3">
    <name type="scientific">Yoonia maritima</name>
    <dbReference type="NCBI Taxonomy" id="1435347"/>
    <lineage>
        <taxon>Bacteria</taxon>
        <taxon>Pseudomonadati</taxon>
        <taxon>Pseudomonadota</taxon>
        <taxon>Alphaproteobacteria</taxon>
        <taxon>Rhodobacterales</taxon>
        <taxon>Paracoccaceae</taxon>
        <taxon>Yoonia</taxon>
    </lineage>
</organism>
<evidence type="ECO:0000313" key="3">
    <source>
        <dbReference type="Proteomes" id="UP000238007"/>
    </source>
</evidence>
<dbReference type="Pfam" id="PF13761">
    <property type="entry name" value="DUF4166"/>
    <property type="match status" value="1"/>
</dbReference>
<gene>
    <name evidence="2" type="ORF">CLV80_102158</name>
</gene>
<proteinExistence type="predicted"/>
<dbReference type="InterPro" id="IPR025311">
    <property type="entry name" value="DUF4166"/>
</dbReference>
<reference evidence="2 3" key="1">
    <citation type="submission" date="2018-03" db="EMBL/GenBank/DDBJ databases">
        <title>Genomic Encyclopedia of Archaeal and Bacterial Type Strains, Phase II (KMG-II): from individual species to whole genera.</title>
        <authorList>
            <person name="Goeker M."/>
        </authorList>
    </citation>
    <scope>NUCLEOTIDE SEQUENCE [LARGE SCALE GENOMIC DNA]</scope>
    <source>
        <strain evidence="2 3">DSM 101533</strain>
    </source>
</reference>
<feature type="domain" description="DUF4166" evidence="1">
    <location>
        <begin position="38"/>
        <end position="216"/>
    </location>
</feature>
<protein>
    <submittedName>
        <fullName evidence="2">Uncharacterized protein DUF4166</fullName>
    </submittedName>
</protein>
<dbReference type="RefSeq" id="WP_106354756.1">
    <property type="nucleotide sequence ID" value="NZ_PVTP01000002.1"/>
</dbReference>
<evidence type="ECO:0000259" key="1">
    <source>
        <dbReference type="Pfam" id="PF13761"/>
    </source>
</evidence>
<sequence length="222" mass="24609">MQLVQYVENAPPPPIPVDPPLADDRFRNLLGPQAWALLPVAVRKRFGKRLKGGDSVAYQGVVTAMRMNLAGWVLAQAARLVGAPFPFDRSSLHQPAVVIVTEDCVTDGQFWIRQYGRARGFPQVVHSSKRFAGPTGLEEYIGYGIGMALRVEATAQALLFKSDHFFVQVAGRRFRLPQVLSPGRLVVGHHDLGAASFRFSLEVTHRLFGCMLRQDAIFRDAD</sequence>
<evidence type="ECO:0000313" key="2">
    <source>
        <dbReference type="EMBL" id="PRY79513.1"/>
    </source>
</evidence>
<dbReference type="EMBL" id="PVTP01000002">
    <property type="protein sequence ID" value="PRY79513.1"/>
    <property type="molecule type" value="Genomic_DNA"/>
</dbReference>
<dbReference type="Proteomes" id="UP000238007">
    <property type="component" value="Unassembled WGS sequence"/>
</dbReference>
<accession>A0A2T0W2V0</accession>
<name>A0A2T0W2V0_9RHOB</name>
<dbReference type="OrthoDB" id="8844917at2"/>
<comment type="caution">
    <text evidence="2">The sequence shown here is derived from an EMBL/GenBank/DDBJ whole genome shotgun (WGS) entry which is preliminary data.</text>
</comment>
<keyword evidence="3" id="KW-1185">Reference proteome</keyword>
<dbReference type="AlphaFoldDB" id="A0A2T0W2V0"/>